<evidence type="ECO:0000313" key="1">
    <source>
        <dbReference type="EMBL" id="GIG00462.1"/>
    </source>
</evidence>
<accession>A0A8J3KC33</accession>
<gene>
    <name evidence="1" type="ORF">Cci01nite_55550</name>
</gene>
<protein>
    <submittedName>
        <fullName evidence="1">Uncharacterized protein</fullName>
    </submittedName>
</protein>
<proteinExistence type="predicted"/>
<dbReference type="Proteomes" id="UP000659904">
    <property type="component" value="Unassembled WGS sequence"/>
</dbReference>
<keyword evidence="2" id="KW-1185">Reference proteome</keyword>
<dbReference type="AlphaFoldDB" id="A0A8J3KC33"/>
<organism evidence="1 2">
    <name type="scientific">Catellatospora citrea</name>
    <dbReference type="NCBI Taxonomy" id="53366"/>
    <lineage>
        <taxon>Bacteria</taxon>
        <taxon>Bacillati</taxon>
        <taxon>Actinomycetota</taxon>
        <taxon>Actinomycetes</taxon>
        <taxon>Micromonosporales</taxon>
        <taxon>Micromonosporaceae</taxon>
        <taxon>Catellatospora</taxon>
    </lineage>
</organism>
<dbReference type="EMBL" id="BONH01000028">
    <property type="protein sequence ID" value="GIG00462.1"/>
    <property type="molecule type" value="Genomic_DNA"/>
</dbReference>
<reference evidence="1 2" key="1">
    <citation type="submission" date="2021-01" db="EMBL/GenBank/DDBJ databases">
        <title>Whole genome shotgun sequence of Catellatospora citrea NBRC 14495.</title>
        <authorList>
            <person name="Komaki H."/>
            <person name="Tamura T."/>
        </authorList>
    </citation>
    <scope>NUCLEOTIDE SEQUENCE [LARGE SCALE GENOMIC DNA]</scope>
    <source>
        <strain evidence="1 2">NBRC 14495</strain>
    </source>
</reference>
<name>A0A8J3KC33_9ACTN</name>
<dbReference type="RefSeq" id="WP_120320298.1">
    <property type="nucleotide sequence ID" value="NZ_BONH01000028.1"/>
</dbReference>
<comment type="caution">
    <text evidence="1">The sequence shown here is derived from an EMBL/GenBank/DDBJ whole genome shotgun (WGS) entry which is preliminary data.</text>
</comment>
<sequence length="641" mass="69816">MAAFEFLHTPGELVERYGAMLLGFEVEWPIIEDYLEVTGGALEFHPKRGYRSDWSDELSRRSYIEILVEWLGISESRLRADARVKGRLRWPDILTFKGARVPPAVVNGVDQRDRFEFYDIKPCSDTGRIAGDEKIADCGKTYATYKMPFQPGTVYPDRNPKILKLRWSRAFEAVLRIGMARNGLKTAKVELEVSREKPGILLYRFKFTFESYSAQKLTRQMAEKLAEGLMMALMGCAAEEALELGLGVAVAAVGTAAAAGSAALGTAMTVAEAASEAAAAARAAGEAAAEAARAAKAAAEYAAETARAARAAAEAFLERLPESSIPHVRVDVPDGLPELLELSGSFEDAMISRGQGVPGEEYLVCCDEAYFQNVVLDRRFAAQSADLLKVQGYQQWKTYSAYAAGRAAWKALPDRIEQVGWLFDQHRDLFPAHAAIVDVLRRLVRADPSQKVSVTNVVLVANAALVGYAAPELIRNTFVRQPRGGRHPEEQNGMFAMPERLLSKKTGRANAAGAGARSGQPTRADILKRLLTVPVEPSRVRQLNDALGDVAQLRRGLLTGAGFTLATAVHGIYRAGLPTRPDDRDFARPLVLEASRMFAVPAGSRSSGLNKLDRIDVATHLAGTPGTTPVPCRYLGRLRVS</sequence>
<evidence type="ECO:0000313" key="2">
    <source>
        <dbReference type="Proteomes" id="UP000659904"/>
    </source>
</evidence>